<keyword evidence="5 7" id="KW-1133">Transmembrane helix</keyword>
<keyword evidence="2 7" id="KW-0813">Transport</keyword>
<proteinExistence type="inferred from homology"/>
<keyword evidence="6 7" id="KW-0472">Membrane</keyword>
<dbReference type="EMBL" id="CP063304">
    <property type="protein sequence ID" value="QOV20600.1"/>
    <property type="molecule type" value="Genomic_DNA"/>
</dbReference>
<dbReference type="GO" id="GO:0005886">
    <property type="term" value="C:plasma membrane"/>
    <property type="evidence" value="ECO:0007669"/>
    <property type="project" value="UniProtKB-SubCell"/>
</dbReference>
<evidence type="ECO:0000313" key="9">
    <source>
        <dbReference type="EMBL" id="QOV20600.1"/>
    </source>
</evidence>
<keyword evidence="10" id="KW-1185">Reference proteome</keyword>
<dbReference type="CDD" id="cd06261">
    <property type="entry name" value="TM_PBP2"/>
    <property type="match status" value="1"/>
</dbReference>
<dbReference type="Proteomes" id="UP000593601">
    <property type="component" value="Chromosome"/>
</dbReference>
<feature type="transmembrane region" description="Helical" evidence="7">
    <location>
        <begin position="274"/>
        <end position="293"/>
    </location>
</feature>
<dbReference type="Gene3D" id="1.10.3720.10">
    <property type="entry name" value="MetI-like"/>
    <property type="match status" value="1"/>
</dbReference>
<dbReference type="PANTHER" id="PTHR43227">
    <property type="entry name" value="BLL4140 PROTEIN"/>
    <property type="match status" value="1"/>
</dbReference>
<feature type="transmembrane region" description="Helical" evidence="7">
    <location>
        <begin position="26"/>
        <end position="44"/>
    </location>
</feature>
<accession>A0A7M2RMM9</accession>
<evidence type="ECO:0000259" key="8">
    <source>
        <dbReference type="PROSITE" id="PS50928"/>
    </source>
</evidence>
<dbReference type="InterPro" id="IPR035906">
    <property type="entry name" value="MetI-like_sf"/>
</dbReference>
<name>A0A7M2RMM9_9FIRM</name>
<dbReference type="KEGG" id="bliq:INP51_06605"/>
<dbReference type="SUPFAM" id="SSF161098">
    <property type="entry name" value="MetI-like"/>
    <property type="match status" value="1"/>
</dbReference>
<keyword evidence="3" id="KW-1003">Cell membrane</keyword>
<evidence type="ECO:0000256" key="3">
    <source>
        <dbReference type="ARBA" id="ARBA00022475"/>
    </source>
</evidence>
<dbReference type="GO" id="GO:0055085">
    <property type="term" value="P:transmembrane transport"/>
    <property type="evidence" value="ECO:0007669"/>
    <property type="project" value="InterPro"/>
</dbReference>
<evidence type="ECO:0000256" key="1">
    <source>
        <dbReference type="ARBA" id="ARBA00004651"/>
    </source>
</evidence>
<feature type="transmembrane region" description="Helical" evidence="7">
    <location>
        <begin position="87"/>
        <end position="107"/>
    </location>
</feature>
<evidence type="ECO:0000256" key="2">
    <source>
        <dbReference type="ARBA" id="ARBA00022448"/>
    </source>
</evidence>
<feature type="transmembrane region" description="Helical" evidence="7">
    <location>
        <begin position="159"/>
        <end position="175"/>
    </location>
</feature>
<dbReference type="PROSITE" id="PS50928">
    <property type="entry name" value="ABC_TM1"/>
    <property type="match status" value="1"/>
</dbReference>
<evidence type="ECO:0000256" key="5">
    <source>
        <dbReference type="ARBA" id="ARBA00022989"/>
    </source>
</evidence>
<evidence type="ECO:0000256" key="4">
    <source>
        <dbReference type="ARBA" id="ARBA00022692"/>
    </source>
</evidence>
<dbReference type="RefSeq" id="WP_193736914.1">
    <property type="nucleotide sequence ID" value="NZ_CP063304.1"/>
</dbReference>
<feature type="domain" description="ABC transmembrane type-1" evidence="8">
    <location>
        <begin position="81"/>
        <end position="290"/>
    </location>
</feature>
<organism evidence="9 10">
    <name type="scientific">Blautia liquoris</name>
    <dbReference type="NCBI Taxonomy" id="2779518"/>
    <lineage>
        <taxon>Bacteria</taxon>
        <taxon>Bacillati</taxon>
        <taxon>Bacillota</taxon>
        <taxon>Clostridia</taxon>
        <taxon>Lachnospirales</taxon>
        <taxon>Lachnospiraceae</taxon>
        <taxon>Blautia</taxon>
    </lineage>
</organism>
<dbReference type="Pfam" id="PF00528">
    <property type="entry name" value="BPD_transp_1"/>
    <property type="match status" value="1"/>
</dbReference>
<dbReference type="InterPro" id="IPR050809">
    <property type="entry name" value="UgpAE/MalFG_permease"/>
</dbReference>
<comment type="subcellular location">
    <subcellularLocation>
        <location evidence="1 7">Cell membrane</location>
        <topology evidence="1 7">Multi-pass membrane protein</topology>
    </subcellularLocation>
</comment>
<dbReference type="InterPro" id="IPR000515">
    <property type="entry name" value="MetI-like"/>
</dbReference>
<evidence type="ECO:0000256" key="6">
    <source>
        <dbReference type="ARBA" id="ARBA00023136"/>
    </source>
</evidence>
<dbReference type="PANTHER" id="PTHR43227:SF11">
    <property type="entry name" value="BLL4140 PROTEIN"/>
    <property type="match status" value="1"/>
</dbReference>
<evidence type="ECO:0000313" key="10">
    <source>
        <dbReference type="Proteomes" id="UP000593601"/>
    </source>
</evidence>
<gene>
    <name evidence="9" type="ORF">INP51_06605</name>
</gene>
<protein>
    <submittedName>
        <fullName evidence="9">Sugar ABC transporter permease</fullName>
    </submittedName>
</protein>
<dbReference type="AlphaFoldDB" id="A0A7M2RMM9"/>
<feature type="transmembrane region" description="Helical" evidence="7">
    <location>
        <begin position="119"/>
        <end position="139"/>
    </location>
</feature>
<evidence type="ECO:0000256" key="7">
    <source>
        <dbReference type="RuleBase" id="RU363032"/>
    </source>
</evidence>
<reference evidence="9 10" key="1">
    <citation type="submission" date="2020-10" db="EMBL/GenBank/DDBJ databases">
        <title>Blautia liquoris sp.nov., isolated from the mud in a fermentation cellar used for the production of Chinese strong-flavoured liquor.</title>
        <authorList>
            <person name="Lu L."/>
        </authorList>
    </citation>
    <scope>NUCLEOTIDE SEQUENCE [LARGE SCALE GENOMIC DNA]</scope>
    <source>
        <strain evidence="9 10">LZLJ-3</strain>
    </source>
</reference>
<sequence>MRGRRLRKRQLKGSARKWIHTSKSKTAYLFLAPSLLGTLLFWLIPFADVIRRSFFQAVGNTFVGLTNYRNVLRNEAFVQAVSHTVRFLAICLPLLMVISFLLAILLYELPRWRSFYEALYLIPMAIPVASVVVFWKLTFDRKGLLNELLHLFNLSGQDWMNTGYAFGVLVFSYIWRNVGYDVILWVAGLSGIPKEQYEAAKVSGAGKIQCFWYITLPQMKDSVAMIGVLSFVNAFRVFREAYLIAGDYPHHSIYMLQHVFNNWFTKLDIQKMSAGAVMMSVVVSILMILVEVWNDRQGRDR</sequence>
<comment type="similarity">
    <text evidence="7">Belongs to the binding-protein-dependent transport system permease family.</text>
</comment>
<keyword evidence="4 7" id="KW-0812">Transmembrane</keyword>